<feature type="domain" description="N-acetyltransferase" evidence="1">
    <location>
        <begin position="120"/>
        <end position="273"/>
    </location>
</feature>
<sequence length="345" mass="39981">MRHTGFGLQRNIYKTIIQRYIGGFNFILNFPDSNRDLNRFKLIFKSLDRFTASYSAHQRAQFANRYFPTFLNTHRIMQYLNSAENQKSALPVDSYHLHTPPEEYDLNCLLPLRVIESDHVRLEPFIPSLHAEYAFSLIQKDPTDIIYKYLPYGPFSTLPEFLTWLEVRIRSDKQSCLFLITDLSRPYDATNPLSRVAGWIGIINISIVDLVGEVGHVTVLKRAWKTHVNTHASSLLIKYMLSPRPEGLAFRRACWLAHFENQNSNKAAERLGFSLEGTLRCHKVLRHDKEGSIVESEKGLGRTEEGRSRDTNVWSITWEDWEKRGAEGKIEALLAREVKQNPAWE</sequence>
<dbReference type="PANTHER" id="PTHR43441:SF5">
    <property type="entry name" value="FAMILY ACETYLTRANSFERASE, PUTATIVE-RELATED"/>
    <property type="match status" value="1"/>
</dbReference>
<organism evidence="2 3">
    <name type="scientific">Orbilia ellipsospora</name>
    <dbReference type="NCBI Taxonomy" id="2528407"/>
    <lineage>
        <taxon>Eukaryota</taxon>
        <taxon>Fungi</taxon>
        <taxon>Dikarya</taxon>
        <taxon>Ascomycota</taxon>
        <taxon>Pezizomycotina</taxon>
        <taxon>Orbiliomycetes</taxon>
        <taxon>Orbiliales</taxon>
        <taxon>Orbiliaceae</taxon>
        <taxon>Orbilia</taxon>
    </lineage>
</organism>
<reference evidence="2 3" key="1">
    <citation type="submission" date="2019-10" db="EMBL/GenBank/DDBJ databases">
        <authorList>
            <person name="Palmer J.M."/>
        </authorList>
    </citation>
    <scope>NUCLEOTIDE SEQUENCE [LARGE SCALE GENOMIC DNA]</scope>
    <source>
        <strain evidence="2 3">TWF694</strain>
    </source>
</reference>
<protein>
    <recommendedName>
        <fullName evidence="1">N-acetyltransferase domain-containing protein</fullName>
    </recommendedName>
</protein>
<dbReference type="InterPro" id="IPR000182">
    <property type="entry name" value="GNAT_dom"/>
</dbReference>
<dbReference type="AlphaFoldDB" id="A0AAV9XN00"/>
<dbReference type="GO" id="GO:0008999">
    <property type="term" value="F:protein-N-terminal-alanine acetyltransferase activity"/>
    <property type="evidence" value="ECO:0007669"/>
    <property type="project" value="TreeGrafter"/>
</dbReference>
<evidence type="ECO:0000259" key="1">
    <source>
        <dbReference type="Pfam" id="PF13302"/>
    </source>
</evidence>
<dbReference type="InterPro" id="IPR016181">
    <property type="entry name" value="Acyl_CoA_acyltransferase"/>
</dbReference>
<name>A0AAV9XN00_9PEZI</name>
<keyword evidence="3" id="KW-1185">Reference proteome</keyword>
<dbReference type="SUPFAM" id="SSF55729">
    <property type="entry name" value="Acyl-CoA N-acyltransferases (Nat)"/>
    <property type="match status" value="1"/>
</dbReference>
<dbReference type="GO" id="GO:1990189">
    <property type="term" value="F:protein N-terminal-serine acetyltransferase activity"/>
    <property type="evidence" value="ECO:0007669"/>
    <property type="project" value="TreeGrafter"/>
</dbReference>
<dbReference type="Pfam" id="PF13302">
    <property type="entry name" value="Acetyltransf_3"/>
    <property type="match status" value="1"/>
</dbReference>
<dbReference type="InterPro" id="IPR051908">
    <property type="entry name" value="Ribosomal_N-acetyltransferase"/>
</dbReference>
<accession>A0AAV9XN00</accession>
<evidence type="ECO:0000313" key="3">
    <source>
        <dbReference type="Proteomes" id="UP001365542"/>
    </source>
</evidence>
<dbReference type="Gene3D" id="3.40.630.30">
    <property type="match status" value="1"/>
</dbReference>
<dbReference type="Proteomes" id="UP001365542">
    <property type="component" value="Unassembled WGS sequence"/>
</dbReference>
<dbReference type="EMBL" id="JAVHJO010000001">
    <property type="protein sequence ID" value="KAK6543343.1"/>
    <property type="molecule type" value="Genomic_DNA"/>
</dbReference>
<gene>
    <name evidence="2" type="ORF">TWF694_000094</name>
</gene>
<comment type="caution">
    <text evidence="2">The sequence shown here is derived from an EMBL/GenBank/DDBJ whole genome shotgun (WGS) entry which is preliminary data.</text>
</comment>
<dbReference type="PANTHER" id="PTHR43441">
    <property type="entry name" value="RIBOSOMAL-PROTEIN-SERINE ACETYLTRANSFERASE"/>
    <property type="match status" value="1"/>
</dbReference>
<evidence type="ECO:0000313" key="2">
    <source>
        <dbReference type="EMBL" id="KAK6543343.1"/>
    </source>
</evidence>
<proteinExistence type="predicted"/>